<name>A0A813FF17_POLGL</name>
<keyword evidence="2" id="KW-1185">Reference proteome</keyword>
<accession>A0A813FF17</accession>
<dbReference type="AlphaFoldDB" id="A0A813FF17"/>
<reference evidence="1" key="1">
    <citation type="submission" date="2021-02" db="EMBL/GenBank/DDBJ databases">
        <authorList>
            <person name="Dougan E. K."/>
            <person name="Rhodes N."/>
            <person name="Thang M."/>
            <person name="Chan C."/>
        </authorList>
    </citation>
    <scope>NUCLEOTIDE SEQUENCE</scope>
</reference>
<comment type="caution">
    <text evidence="1">The sequence shown here is derived from an EMBL/GenBank/DDBJ whole genome shotgun (WGS) entry which is preliminary data.</text>
</comment>
<sequence length="241" mass="26370">MTADASAQAALSIVPVVSNEIASGSGSLDEQPGVGVVDDSVNSIASGSGSLDEQPGVGVVDDSVNSSFVPCDRKLKVHYFFAGEARKSDMRSHFQRLCLDRDWTLQMVEIDLERDGAQHALGDPGIQDHWIGKKKLFNVMMITPECSNCSRAHWNPNGPPPIRSSMYPHGFPWLLPKERAVAEKHNSLIAFAWKALGEVEFLRKTQVITGLLEHPEDLGRIKKGGPSDVPASIWRWKNSTA</sequence>
<organism evidence="1 2">
    <name type="scientific">Polarella glacialis</name>
    <name type="common">Dinoflagellate</name>
    <dbReference type="NCBI Taxonomy" id="89957"/>
    <lineage>
        <taxon>Eukaryota</taxon>
        <taxon>Sar</taxon>
        <taxon>Alveolata</taxon>
        <taxon>Dinophyceae</taxon>
        <taxon>Suessiales</taxon>
        <taxon>Suessiaceae</taxon>
        <taxon>Polarella</taxon>
    </lineage>
</organism>
<evidence type="ECO:0000313" key="2">
    <source>
        <dbReference type="Proteomes" id="UP000654075"/>
    </source>
</evidence>
<evidence type="ECO:0000313" key="1">
    <source>
        <dbReference type="EMBL" id="CAE8609111.1"/>
    </source>
</evidence>
<proteinExistence type="predicted"/>
<gene>
    <name evidence="1" type="ORF">PGLA1383_LOCUS26938</name>
</gene>
<dbReference type="EMBL" id="CAJNNV010024242">
    <property type="protein sequence ID" value="CAE8609111.1"/>
    <property type="molecule type" value="Genomic_DNA"/>
</dbReference>
<dbReference type="OrthoDB" id="10637123at2759"/>
<dbReference type="Proteomes" id="UP000654075">
    <property type="component" value="Unassembled WGS sequence"/>
</dbReference>
<protein>
    <submittedName>
        <fullName evidence="1">Uncharacterized protein</fullName>
    </submittedName>
</protein>